<dbReference type="PANTHER" id="PTHR42788">
    <property type="entry name" value="TAURINE IMPORT ATP-BINDING PROTEIN-RELATED"/>
    <property type="match status" value="1"/>
</dbReference>
<dbReference type="InterPro" id="IPR003593">
    <property type="entry name" value="AAA+_ATPase"/>
</dbReference>
<dbReference type="CDD" id="cd03293">
    <property type="entry name" value="ABC_NrtD_SsuB_transporters"/>
    <property type="match status" value="1"/>
</dbReference>
<dbReference type="Pfam" id="PF00005">
    <property type="entry name" value="ABC_tran"/>
    <property type="match status" value="1"/>
</dbReference>
<dbReference type="InterPro" id="IPR050166">
    <property type="entry name" value="ABC_transporter_ATP-bind"/>
</dbReference>
<dbReference type="SMART" id="SM00382">
    <property type="entry name" value="AAA"/>
    <property type="match status" value="1"/>
</dbReference>
<keyword evidence="6" id="KW-1185">Reference proteome</keyword>
<dbReference type="Proteomes" id="UP001597451">
    <property type="component" value="Unassembled WGS sequence"/>
</dbReference>
<dbReference type="PROSITE" id="PS00211">
    <property type="entry name" value="ABC_TRANSPORTER_1"/>
    <property type="match status" value="1"/>
</dbReference>
<evidence type="ECO:0000313" key="5">
    <source>
        <dbReference type="EMBL" id="MFD2628953.1"/>
    </source>
</evidence>
<dbReference type="SUPFAM" id="SSF52540">
    <property type="entry name" value="P-loop containing nucleoside triphosphate hydrolases"/>
    <property type="match status" value="1"/>
</dbReference>
<dbReference type="InterPro" id="IPR003439">
    <property type="entry name" value="ABC_transporter-like_ATP-bd"/>
</dbReference>
<dbReference type="Gene3D" id="3.40.50.300">
    <property type="entry name" value="P-loop containing nucleotide triphosphate hydrolases"/>
    <property type="match status" value="1"/>
</dbReference>
<accession>A0ABW5PZX9</accession>
<evidence type="ECO:0000259" key="4">
    <source>
        <dbReference type="PROSITE" id="PS50893"/>
    </source>
</evidence>
<gene>
    <name evidence="5" type="ORF">ACFSUN_09210</name>
</gene>
<dbReference type="GO" id="GO:0005524">
    <property type="term" value="F:ATP binding"/>
    <property type="evidence" value="ECO:0007669"/>
    <property type="project" value="UniProtKB-KW"/>
</dbReference>
<dbReference type="PANTHER" id="PTHR42788:SF21">
    <property type="entry name" value="ABC TRANSPORTER ATP-BINDING PROTEIN"/>
    <property type="match status" value="1"/>
</dbReference>
<comment type="caution">
    <text evidence="5">The sequence shown here is derived from an EMBL/GenBank/DDBJ whole genome shotgun (WGS) entry which is preliminary data.</text>
</comment>
<name>A0ABW5PZX9_9BACI</name>
<dbReference type="PROSITE" id="PS50893">
    <property type="entry name" value="ABC_TRANSPORTER_2"/>
    <property type="match status" value="1"/>
</dbReference>
<evidence type="ECO:0000256" key="2">
    <source>
        <dbReference type="ARBA" id="ARBA00022741"/>
    </source>
</evidence>
<proteinExistence type="predicted"/>
<dbReference type="InterPro" id="IPR017871">
    <property type="entry name" value="ABC_transporter-like_CS"/>
</dbReference>
<protein>
    <submittedName>
        <fullName evidence="5">ABC transporter ATP-binding protein</fullName>
    </submittedName>
</protein>
<evidence type="ECO:0000256" key="1">
    <source>
        <dbReference type="ARBA" id="ARBA00022448"/>
    </source>
</evidence>
<reference evidence="6" key="1">
    <citation type="journal article" date="2019" name="Int. J. Syst. Evol. Microbiol.">
        <title>The Global Catalogue of Microorganisms (GCM) 10K type strain sequencing project: providing services to taxonomists for standard genome sequencing and annotation.</title>
        <authorList>
            <consortium name="The Broad Institute Genomics Platform"/>
            <consortium name="The Broad Institute Genome Sequencing Center for Infectious Disease"/>
            <person name="Wu L."/>
            <person name="Ma J."/>
        </authorList>
    </citation>
    <scope>NUCLEOTIDE SEQUENCE [LARGE SCALE GENOMIC DNA]</scope>
    <source>
        <strain evidence="6">TISTR 1858</strain>
    </source>
</reference>
<keyword evidence="2" id="KW-0547">Nucleotide-binding</keyword>
<feature type="domain" description="ABC transporter" evidence="4">
    <location>
        <begin position="4"/>
        <end position="235"/>
    </location>
</feature>
<keyword evidence="1" id="KW-0813">Transport</keyword>
<organism evidence="5 6">
    <name type="scientific">Oceanobacillus kapialis</name>
    <dbReference type="NCBI Taxonomy" id="481353"/>
    <lineage>
        <taxon>Bacteria</taxon>
        <taxon>Bacillati</taxon>
        <taxon>Bacillota</taxon>
        <taxon>Bacilli</taxon>
        <taxon>Bacillales</taxon>
        <taxon>Bacillaceae</taxon>
        <taxon>Oceanobacillus</taxon>
    </lineage>
</organism>
<dbReference type="EMBL" id="JBHUMX010000035">
    <property type="protein sequence ID" value="MFD2628953.1"/>
    <property type="molecule type" value="Genomic_DNA"/>
</dbReference>
<evidence type="ECO:0000256" key="3">
    <source>
        <dbReference type="ARBA" id="ARBA00022840"/>
    </source>
</evidence>
<sequence length="274" mass="30456">MSFLTLDHVSHHYFSAKNYTKALKDVSLSIKEGEFIALLGPSGCGKSTLLSIIAGIVEHTAGQVLLENEPIKPSDKAMGYMLQQDYLFPWKTIIQNVMIGPKIHGTTNAAIRQKAEALLEKVGLPEISESYPGALSGGMRQRVALVRTLLNDPKILLLDEPFSALDYQTKLKLENLVSATLKSYNKTAILVTHDIGEAIAMADRIFVMEANPGMISKIFEVPIELRQEAPFSVRKHPKYQMLFDKVWEELEDKEGTSAELKVVIEEDGTRNENG</sequence>
<dbReference type="RefSeq" id="WP_379561717.1">
    <property type="nucleotide sequence ID" value="NZ_JBHUMX010000035.1"/>
</dbReference>
<keyword evidence="3 5" id="KW-0067">ATP-binding</keyword>
<dbReference type="InterPro" id="IPR027417">
    <property type="entry name" value="P-loop_NTPase"/>
</dbReference>
<evidence type="ECO:0000313" key="6">
    <source>
        <dbReference type="Proteomes" id="UP001597451"/>
    </source>
</evidence>